<accession>H1SCB8</accession>
<dbReference type="OrthoDB" id="231484at2"/>
<dbReference type="InterPro" id="IPR036909">
    <property type="entry name" value="Cyt_c-like_dom_sf"/>
</dbReference>
<dbReference type="PANTHER" id="PTHR35008">
    <property type="entry name" value="BLL4482 PROTEIN-RELATED"/>
    <property type="match status" value="1"/>
</dbReference>
<dbReference type="GO" id="GO:0020037">
    <property type="term" value="F:heme binding"/>
    <property type="evidence" value="ECO:0007669"/>
    <property type="project" value="InterPro"/>
</dbReference>
<evidence type="ECO:0000256" key="4">
    <source>
        <dbReference type="PROSITE-ProRule" id="PRU00433"/>
    </source>
</evidence>
<feature type="chain" id="PRO_5003554396" evidence="5">
    <location>
        <begin position="48"/>
        <end position="1041"/>
    </location>
</feature>
<organism evidence="7 8">
    <name type="scientific">Cupriavidus basilensis OR16</name>
    <dbReference type="NCBI Taxonomy" id="1127483"/>
    <lineage>
        <taxon>Bacteria</taxon>
        <taxon>Pseudomonadati</taxon>
        <taxon>Pseudomonadota</taxon>
        <taxon>Betaproteobacteria</taxon>
        <taxon>Burkholderiales</taxon>
        <taxon>Burkholderiaceae</taxon>
        <taxon>Cupriavidus</taxon>
    </lineage>
</organism>
<evidence type="ECO:0000256" key="1">
    <source>
        <dbReference type="ARBA" id="ARBA00022617"/>
    </source>
</evidence>
<dbReference type="PATRIC" id="fig|1127483.3.peg.5842"/>
<dbReference type="InterPro" id="IPR036188">
    <property type="entry name" value="FAD/NAD-bd_sf"/>
</dbReference>
<dbReference type="GO" id="GO:0009055">
    <property type="term" value="F:electron transfer activity"/>
    <property type="evidence" value="ECO:0007669"/>
    <property type="project" value="InterPro"/>
</dbReference>
<gene>
    <name evidence="7" type="ORF">OR16_29279</name>
</gene>
<dbReference type="GO" id="GO:0046872">
    <property type="term" value="F:metal ion binding"/>
    <property type="evidence" value="ECO:0007669"/>
    <property type="project" value="UniProtKB-KW"/>
</dbReference>
<dbReference type="InterPro" id="IPR009056">
    <property type="entry name" value="Cyt_c-like_dom"/>
</dbReference>
<dbReference type="AlphaFoldDB" id="H1SCB8"/>
<evidence type="ECO:0000256" key="5">
    <source>
        <dbReference type="SAM" id="SignalP"/>
    </source>
</evidence>
<reference evidence="7 8" key="1">
    <citation type="journal article" date="2012" name="J. Bacteriol.">
        <title>De Novo Genome Project of Cupriavidus basilensis OR16.</title>
        <authorList>
            <person name="Cserhati M."/>
            <person name="Kriszt B."/>
            <person name="Szoboszlay S."/>
            <person name="Toth A."/>
            <person name="Szabo I."/>
            <person name="Tancsics A."/>
            <person name="Nagy I."/>
            <person name="Horvath B."/>
            <person name="Nagy I."/>
            <person name="Kukolya J."/>
        </authorList>
    </citation>
    <scope>NUCLEOTIDE SEQUENCE [LARGE SCALE GENOMIC DNA]</scope>
    <source>
        <strain evidence="7 8">OR16</strain>
    </source>
</reference>
<dbReference type="Gene3D" id="3.50.50.60">
    <property type="entry name" value="FAD/NAD(P)-binding domain"/>
    <property type="match status" value="1"/>
</dbReference>
<dbReference type="PANTHER" id="PTHR35008:SF8">
    <property type="entry name" value="ALCOHOL DEHYDROGENASE CYTOCHROME C SUBUNIT"/>
    <property type="match status" value="1"/>
</dbReference>
<feature type="domain" description="Cytochrome c" evidence="6">
    <location>
        <begin position="340"/>
        <end position="430"/>
    </location>
</feature>
<keyword evidence="2 4" id="KW-0479">Metal-binding</keyword>
<dbReference type="InterPro" id="IPR051459">
    <property type="entry name" value="Cytochrome_c-type_DH"/>
</dbReference>
<dbReference type="PROSITE" id="PS51007">
    <property type="entry name" value="CYTC"/>
    <property type="match status" value="3"/>
</dbReference>
<sequence length="1041" mass="111546">MSLALRRFSSTANAFANLVSARLTRHLRAICATLLLAPCLVPAAAIAAAESPQPPSAAQIERGRYLAKVANCAACHTSAGGAPFAGGLPLKTGVGTVYSTNITPDLDSGIGAYSFEEFDRALRTGVARHGKRLYPAMPYPSYAKLAEPDVQALYAYLRTEVTAVRQQTAEPEMRWPFGMRWLLRVWNWLFLESGPVRTDAGQSVQWNRGAYLVQAVAHCGACHTPRGTLMAEKGLDERSRHFLAGASVEGWASTNLRGDPRTGLGGWSREDIAEYLHTGRNAHATSFGPMSEVIASSTQFMTRPDLDAVALYLKSVPGARSDETPYVYDASTADTLAQGRFDATGARQYAEFCMPCHGANGKGFARVFPPLAGNPTVVDPDPSSLANLLLDGAVTAHVGTAATDYHMPGYGWTLDNQELANVLTFIRAGWGNHASRVNEAAIAARRAALLQAAERGVGYPPALTGLRGNHAGTYTLAHSLAREGAKYPAVMAREVYDLVVVGGGLSGLAAAWFYQRRFGAGKRILILDNHDDFGGHAKRNEFTVRGQKLVTYGGSAEMPPSALDSRAVATLLAGLGVDAKRHQAAERDPYRELGMGRSVFFDQEHFGRDQLLAGDPFAGLIDARNGTGTQGTGTQPADAVAFKAFLDKAPLPRQDRAALARLADGGTDYLAGMSDGERLAYLKRTSYAAFLREKAGLGLDGQRFLRSRSNDAYALDADGVSVFDALAIGLPAGKNMPPPSLNPRLGKSPASKLWFADGNATLARLLVQSLIPGVASTASPDAIGAASFDYSRLDTEDAKVKVRLNSTAIAIEPDQRITRVTYGWNGNLHRVEAAHVVLAGYNMMIPFIMPGLPDAQKQALRSDVKAPVVYTKVALDNWRAFEALKTSRIHAPAMAYTDLWLEKPAGARPADPVVLHMLYVPTVPDSGMQARERFRAGRAFLLGTPFAELERGVRSQLGRMLAPGGFAGKDVIRGITVNRWAHGYSYMPNSLFEDEAAAQAVLDRSRAHAGNVVIANSDCAGSPSLTSAIDQAWRAVGELPG</sequence>
<dbReference type="SUPFAM" id="SSF51905">
    <property type="entry name" value="FAD/NAD(P)-binding domain"/>
    <property type="match status" value="2"/>
</dbReference>
<feature type="domain" description="Cytochrome c" evidence="6">
    <location>
        <begin position="58"/>
        <end position="161"/>
    </location>
</feature>
<keyword evidence="5" id="KW-0732">Signal</keyword>
<evidence type="ECO:0000259" key="6">
    <source>
        <dbReference type="PROSITE" id="PS51007"/>
    </source>
</evidence>
<dbReference type="SUPFAM" id="SSF46626">
    <property type="entry name" value="Cytochrome c"/>
    <property type="match status" value="3"/>
</dbReference>
<proteinExistence type="predicted"/>
<feature type="domain" description="Cytochrome c" evidence="6">
    <location>
        <begin position="204"/>
        <end position="317"/>
    </location>
</feature>
<keyword evidence="1 4" id="KW-0349">Heme</keyword>
<protein>
    <submittedName>
        <fullName evidence="7">Twin-arginine translocation pathway signal</fullName>
    </submittedName>
</protein>
<dbReference type="Pfam" id="PF00034">
    <property type="entry name" value="Cytochrom_C"/>
    <property type="match status" value="2"/>
</dbReference>
<dbReference type="EMBL" id="AHJE01000081">
    <property type="protein sequence ID" value="EHP39896.1"/>
    <property type="molecule type" value="Genomic_DNA"/>
</dbReference>
<dbReference type="Proteomes" id="UP000005808">
    <property type="component" value="Unassembled WGS sequence"/>
</dbReference>
<evidence type="ECO:0000256" key="2">
    <source>
        <dbReference type="ARBA" id="ARBA00022723"/>
    </source>
</evidence>
<feature type="signal peptide" evidence="5">
    <location>
        <begin position="1"/>
        <end position="47"/>
    </location>
</feature>
<name>H1SCB8_9BURK</name>
<evidence type="ECO:0000313" key="7">
    <source>
        <dbReference type="EMBL" id="EHP39896.1"/>
    </source>
</evidence>
<evidence type="ECO:0000256" key="3">
    <source>
        <dbReference type="ARBA" id="ARBA00023004"/>
    </source>
</evidence>
<dbReference type="Gene3D" id="1.10.760.10">
    <property type="entry name" value="Cytochrome c-like domain"/>
    <property type="match status" value="2"/>
</dbReference>
<dbReference type="Pfam" id="PF13450">
    <property type="entry name" value="NAD_binding_8"/>
    <property type="match status" value="1"/>
</dbReference>
<evidence type="ECO:0000313" key="8">
    <source>
        <dbReference type="Proteomes" id="UP000005808"/>
    </source>
</evidence>
<comment type="caution">
    <text evidence="7">The sequence shown here is derived from an EMBL/GenBank/DDBJ whole genome shotgun (WGS) entry which is preliminary data.</text>
</comment>
<keyword evidence="3 4" id="KW-0408">Iron</keyword>